<sequence>MKRRDLLKAAPAALVASGATGLIPLKVRAAPGGAQVTAAQKFRVGEMTVTALSDGFIQSPRLGANPPTSSRIGFSAKNQLMLLSSRK</sequence>
<accession>A0A1G9J1Y4</accession>
<dbReference type="Proteomes" id="UP000199382">
    <property type="component" value="Unassembled WGS sequence"/>
</dbReference>
<evidence type="ECO:0000313" key="1">
    <source>
        <dbReference type="EMBL" id="SDL31490.1"/>
    </source>
</evidence>
<dbReference type="EMBL" id="FNEK01000078">
    <property type="protein sequence ID" value="SDL31490.1"/>
    <property type="molecule type" value="Genomic_DNA"/>
</dbReference>
<name>A0A1G9J1Y4_9RHOB</name>
<dbReference type="RefSeq" id="WP_093163209.1">
    <property type="nucleotide sequence ID" value="NZ_FNEK01000078.1"/>
</dbReference>
<gene>
    <name evidence="1" type="ORF">SAMN04488026_10781</name>
</gene>
<reference evidence="1 2" key="1">
    <citation type="submission" date="2016-10" db="EMBL/GenBank/DDBJ databases">
        <authorList>
            <person name="de Groot N.N."/>
        </authorList>
    </citation>
    <scope>NUCLEOTIDE SEQUENCE [LARGE SCALE GENOMIC DNA]</scope>
    <source>
        <strain evidence="1 2">DSM 25294</strain>
    </source>
</reference>
<dbReference type="NCBIfam" id="TIGR01409">
    <property type="entry name" value="TAT_signal_seq"/>
    <property type="match status" value="1"/>
</dbReference>
<proteinExistence type="predicted"/>
<organism evidence="1 2">
    <name type="scientific">Aliiruegeria lutimaris</name>
    <dbReference type="NCBI Taxonomy" id="571298"/>
    <lineage>
        <taxon>Bacteria</taxon>
        <taxon>Pseudomonadati</taxon>
        <taxon>Pseudomonadota</taxon>
        <taxon>Alphaproteobacteria</taxon>
        <taxon>Rhodobacterales</taxon>
        <taxon>Roseobacteraceae</taxon>
        <taxon>Aliiruegeria</taxon>
    </lineage>
</organism>
<dbReference type="AlphaFoldDB" id="A0A1G9J1Y4"/>
<dbReference type="InterPro" id="IPR019546">
    <property type="entry name" value="TAT_signal_bac_arc"/>
</dbReference>
<keyword evidence="2" id="KW-1185">Reference proteome</keyword>
<protein>
    <submittedName>
        <fullName evidence="1">Tat (Twin-arginine translocation) pathway signal sequence</fullName>
    </submittedName>
</protein>
<evidence type="ECO:0000313" key="2">
    <source>
        <dbReference type="Proteomes" id="UP000199382"/>
    </source>
</evidence>